<keyword evidence="2" id="KW-1185">Reference proteome</keyword>
<evidence type="ECO:0000313" key="1">
    <source>
        <dbReference type="EMBL" id="KAH7856448.1"/>
    </source>
</evidence>
<proteinExistence type="predicted"/>
<gene>
    <name evidence="1" type="ORF">Vadar_001541</name>
</gene>
<evidence type="ECO:0000313" key="2">
    <source>
        <dbReference type="Proteomes" id="UP000828048"/>
    </source>
</evidence>
<sequence>MKRGKNSGRRFGFVRFDCPVFADIAVEKANGIRLLGNIIYVKHAAFNTHGLPSNKPGILLSQGGNAYKPLLTCFSPLRTETRIALDSQIVLGFCPYAKVVFGSVQRQIPRVQACDEGNEWLSRSVVGRLSAMRDLDSLLEAFISEGVTNIQLRDLGGTLVLLSFELVEHMSSMLEEAGLCWLRNCKASCSCKGCGIDNVVSYPRPYGESDSDTEKEDDFFEDSVKDLSREVASDGVHIQISKDDVELSLHSINNFVIGDSCSPMGVDQAGEDIRIGE</sequence>
<dbReference type="EMBL" id="CM037153">
    <property type="protein sequence ID" value="KAH7856448.1"/>
    <property type="molecule type" value="Genomic_DNA"/>
</dbReference>
<comment type="caution">
    <text evidence="1">The sequence shown here is derived from an EMBL/GenBank/DDBJ whole genome shotgun (WGS) entry which is preliminary data.</text>
</comment>
<accession>A0ACB7YT90</accession>
<name>A0ACB7YT90_9ERIC</name>
<organism evidence="1 2">
    <name type="scientific">Vaccinium darrowii</name>
    <dbReference type="NCBI Taxonomy" id="229202"/>
    <lineage>
        <taxon>Eukaryota</taxon>
        <taxon>Viridiplantae</taxon>
        <taxon>Streptophyta</taxon>
        <taxon>Embryophyta</taxon>
        <taxon>Tracheophyta</taxon>
        <taxon>Spermatophyta</taxon>
        <taxon>Magnoliopsida</taxon>
        <taxon>eudicotyledons</taxon>
        <taxon>Gunneridae</taxon>
        <taxon>Pentapetalae</taxon>
        <taxon>asterids</taxon>
        <taxon>Ericales</taxon>
        <taxon>Ericaceae</taxon>
        <taxon>Vaccinioideae</taxon>
        <taxon>Vaccinieae</taxon>
        <taxon>Vaccinium</taxon>
    </lineage>
</organism>
<reference evidence="1 2" key="1">
    <citation type="journal article" date="2021" name="Hortic Res">
        <title>High-quality reference genome and annotation aids understanding of berry development for evergreen blueberry (Vaccinium darrowii).</title>
        <authorList>
            <person name="Yu J."/>
            <person name="Hulse-Kemp A.M."/>
            <person name="Babiker E."/>
            <person name="Staton M."/>
        </authorList>
    </citation>
    <scope>NUCLEOTIDE SEQUENCE [LARGE SCALE GENOMIC DNA]</scope>
    <source>
        <strain evidence="2">cv. NJ 8807/NJ 8810</strain>
        <tissue evidence="1">Young leaf</tissue>
    </source>
</reference>
<dbReference type="Proteomes" id="UP000828048">
    <property type="component" value="Chromosome 3"/>
</dbReference>
<protein>
    <submittedName>
        <fullName evidence="1">Uncharacterized protein</fullName>
    </submittedName>
</protein>